<dbReference type="Proteomes" id="UP000076482">
    <property type="component" value="Unassembled WGS sequence"/>
</dbReference>
<evidence type="ECO:0000313" key="1">
    <source>
        <dbReference type="EMBL" id="KZD70934.1"/>
    </source>
</evidence>
<accession>A0A164QBW7</accession>
<sequence>MDHMRINRGESSKLTLSISEEAKKKIVQVSNNTAVAKGVVMAWALSIILDNLPSLEEFNSMEKRINLDKKRTSITLNPKTINRCKRATLNYGNRSMLNLFSYLISNFFEEMPSDHVLLQDYDYDKVNGRYYISSDLYNKMDQLNKTHFTKISLYVSLAVLSELDDIGAPLDSTDKQVTYIPLPKFIKVRIEEYATQNLMSQTDVVNTCLHKYLKNL</sequence>
<dbReference type="PATRIC" id="fig|1396.535.peg.4833"/>
<dbReference type="EMBL" id="LJKE01000022">
    <property type="protein sequence ID" value="KZD70934.1"/>
    <property type="molecule type" value="Genomic_DNA"/>
</dbReference>
<comment type="caution">
    <text evidence="1">The sequence shown here is derived from an EMBL/GenBank/DDBJ whole genome shotgun (WGS) entry which is preliminary data.</text>
</comment>
<reference evidence="1 2" key="1">
    <citation type="submission" date="2015-09" db="EMBL/GenBank/DDBJ databases">
        <title>Bacillus cereus food isolates.</title>
        <authorList>
            <person name="Boekhorst J."/>
        </authorList>
    </citation>
    <scope>NUCLEOTIDE SEQUENCE [LARGE SCALE GENOMIC DNA]</scope>
    <source>
        <strain evidence="1 2">B4088</strain>
    </source>
</reference>
<dbReference type="AlphaFoldDB" id="A0A164QBW7"/>
<evidence type="ECO:0000313" key="2">
    <source>
        <dbReference type="Proteomes" id="UP000076482"/>
    </source>
</evidence>
<protein>
    <submittedName>
        <fullName evidence="1">Uncharacterized protein</fullName>
    </submittedName>
</protein>
<gene>
    <name evidence="1" type="ORF">B4088_0990</name>
</gene>
<proteinExistence type="predicted"/>
<organism evidence="1 2">
    <name type="scientific">Bacillus cereus</name>
    <dbReference type="NCBI Taxonomy" id="1396"/>
    <lineage>
        <taxon>Bacteria</taxon>
        <taxon>Bacillati</taxon>
        <taxon>Bacillota</taxon>
        <taxon>Bacilli</taxon>
        <taxon>Bacillales</taxon>
        <taxon>Bacillaceae</taxon>
        <taxon>Bacillus</taxon>
        <taxon>Bacillus cereus group</taxon>
    </lineage>
</organism>
<name>A0A164QBW7_BACCE</name>